<keyword evidence="3" id="KW-1133">Transmembrane helix</keyword>
<protein>
    <submittedName>
        <fullName evidence="6">DUF1232 domain-containing protein</fullName>
    </submittedName>
</protein>
<dbReference type="Pfam" id="PF06803">
    <property type="entry name" value="DUF1232"/>
    <property type="match status" value="1"/>
</dbReference>
<keyword evidence="2" id="KW-0812">Transmembrane</keyword>
<evidence type="ECO:0000256" key="1">
    <source>
        <dbReference type="ARBA" id="ARBA00004127"/>
    </source>
</evidence>
<dbReference type="EMBL" id="DRDR01000141">
    <property type="protein sequence ID" value="HDL60461.1"/>
    <property type="molecule type" value="Genomic_DNA"/>
</dbReference>
<comment type="subcellular location">
    <subcellularLocation>
        <location evidence="1">Endomembrane system</location>
        <topology evidence="1">Multi-pass membrane protein</topology>
    </subcellularLocation>
</comment>
<proteinExistence type="predicted"/>
<keyword evidence="4" id="KW-0472">Membrane</keyword>
<feature type="domain" description="DUF1232" evidence="5">
    <location>
        <begin position="71"/>
        <end position="104"/>
    </location>
</feature>
<evidence type="ECO:0000256" key="4">
    <source>
        <dbReference type="ARBA" id="ARBA00023136"/>
    </source>
</evidence>
<evidence type="ECO:0000256" key="3">
    <source>
        <dbReference type="ARBA" id="ARBA00022989"/>
    </source>
</evidence>
<dbReference type="InterPro" id="IPR010652">
    <property type="entry name" value="DUF1232"/>
</dbReference>
<sequence>MNETIGKSEELSVSKKYLSFYELLRGKIENKASEIAGKYGQVVANLFLAAPDIVVFLARLLADKRIPKDKKIVFGALMAYWILPLDLVPEAITGVIGYADDIYISLYILHSMINEIDYEIVREHWPGREEIIKFLKKSLEVANYVISISGKKVEEKVKLLAEKLTPGKKHLEE</sequence>
<evidence type="ECO:0000313" key="6">
    <source>
        <dbReference type="EMBL" id="HDL60461.1"/>
    </source>
</evidence>
<dbReference type="GO" id="GO:0012505">
    <property type="term" value="C:endomembrane system"/>
    <property type="evidence" value="ECO:0007669"/>
    <property type="project" value="UniProtKB-SubCell"/>
</dbReference>
<dbReference type="Proteomes" id="UP000886381">
    <property type="component" value="Unassembled WGS sequence"/>
</dbReference>
<comment type="caution">
    <text evidence="6">The sequence shown here is derived from an EMBL/GenBank/DDBJ whole genome shotgun (WGS) entry which is preliminary data.</text>
</comment>
<reference evidence="6" key="1">
    <citation type="journal article" date="2020" name="mSystems">
        <title>Genome- and Community-Level Interaction Insights into Carbon Utilization and Element Cycling Functions of Hydrothermarchaeota in Hydrothermal Sediment.</title>
        <authorList>
            <person name="Zhou Z."/>
            <person name="Liu Y."/>
            <person name="Xu W."/>
            <person name="Pan J."/>
            <person name="Luo Z.H."/>
            <person name="Li M."/>
        </authorList>
    </citation>
    <scope>NUCLEOTIDE SEQUENCE [LARGE SCALE GENOMIC DNA]</scope>
    <source>
        <strain evidence="6">HyVt-28</strain>
    </source>
</reference>
<evidence type="ECO:0000259" key="5">
    <source>
        <dbReference type="Pfam" id="PF06803"/>
    </source>
</evidence>
<gene>
    <name evidence="6" type="ORF">ENH14_03290</name>
</gene>
<organism evidence="6">
    <name type="scientific">candidate division WOR-3 bacterium</name>
    <dbReference type="NCBI Taxonomy" id="2052148"/>
    <lineage>
        <taxon>Bacteria</taxon>
        <taxon>Bacteria division WOR-3</taxon>
    </lineage>
</organism>
<evidence type="ECO:0000256" key="2">
    <source>
        <dbReference type="ARBA" id="ARBA00022692"/>
    </source>
</evidence>
<name>A0A7V0Q898_UNCW3</name>
<accession>A0A7V0Q898</accession>
<dbReference type="AlphaFoldDB" id="A0A7V0Q898"/>